<dbReference type="RefSeq" id="WP_142111978.1">
    <property type="nucleotide sequence ID" value="NZ_BAAATB010000002.1"/>
</dbReference>
<dbReference type="GO" id="GO:0003676">
    <property type="term" value="F:nucleic acid binding"/>
    <property type="evidence" value="ECO:0007669"/>
    <property type="project" value="InterPro"/>
</dbReference>
<gene>
    <name evidence="5" type="ORF">FB389_1279</name>
</gene>
<evidence type="ECO:0000256" key="1">
    <source>
        <dbReference type="ARBA" id="ARBA00023450"/>
    </source>
</evidence>
<feature type="compositionally biased region" description="Low complexity" evidence="2">
    <location>
        <begin position="410"/>
        <end position="424"/>
    </location>
</feature>
<dbReference type="CDD" id="cd00085">
    <property type="entry name" value="HNHc"/>
    <property type="match status" value="1"/>
</dbReference>
<proteinExistence type="inferred from homology"/>
<evidence type="ECO:0000259" key="3">
    <source>
        <dbReference type="Pfam" id="PF01844"/>
    </source>
</evidence>
<dbReference type="InterPro" id="IPR003615">
    <property type="entry name" value="HNH_nuc"/>
</dbReference>
<dbReference type="GO" id="GO:0004519">
    <property type="term" value="F:endonuclease activity"/>
    <property type="evidence" value="ECO:0007669"/>
    <property type="project" value="UniProtKB-KW"/>
</dbReference>
<evidence type="ECO:0000313" key="6">
    <source>
        <dbReference type="Proteomes" id="UP000316181"/>
    </source>
</evidence>
<dbReference type="Proteomes" id="UP000316181">
    <property type="component" value="Unassembled WGS sequence"/>
</dbReference>
<dbReference type="AlphaFoldDB" id="A0A542SPV6"/>
<keyword evidence="5" id="KW-0255">Endonuclease</keyword>
<feature type="region of interest" description="Disordered" evidence="2">
    <location>
        <begin position="25"/>
        <end position="46"/>
    </location>
</feature>
<keyword evidence="5" id="KW-0378">Hydrolase</keyword>
<dbReference type="Pfam" id="PF01844">
    <property type="entry name" value="HNH"/>
    <property type="match status" value="1"/>
</dbReference>
<evidence type="ECO:0000256" key="2">
    <source>
        <dbReference type="SAM" id="MobiDB-lite"/>
    </source>
</evidence>
<feature type="region of interest" description="Disordered" evidence="2">
    <location>
        <begin position="77"/>
        <end position="105"/>
    </location>
</feature>
<comment type="similarity">
    <text evidence="1">Belongs to the Rv1128c/1148c/1588c/1702c/1945/3466 family.</text>
</comment>
<protein>
    <submittedName>
        <fullName evidence="5">HNH endonuclease</fullName>
    </submittedName>
</protein>
<name>A0A542SPV6_9MICO</name>
<evidence type="ECO:0000313" key="5">
    <source>
        <dbReference type="EMBL" id="TQK76595.1"/>
    </source>
</evidence>
<comment type="caution">
    <text evidence="5">The sequence shown here is derived from an EMBL/GenBank/DDBJ whole genome shotgun (WGS) entry which is preliminary data.</text>
</comment>
<dbReference type="Pfam" id="PF02720">
    <property type="entry name" value="DUF222"/>
    <property type="match status" value="1"/>
</dbReference>
<dbReference type="GO" id="GO:0008270">
    <property type="term" value="F:zinc ion binding"/>
    <property type="evidence" value="ECO:0007669"/>
    <property type="project" value="InterPro"/>
</dbReference>
<feature type="region of interest" description="Disordered" evidence="2">
    <location>
        <begin position="403"/>
        <end position="438"/>
    </location>
</feature>
<dbReference type="OrthoDB" id="5140334at2"/>
<sequence>MENRRSSSWEVATFAAHLRLNGYAPATAQPASGGHASNRRMLDEEPPAYLLDPPPIPEWMQEQMRERSLYEEPFGTEFEDDSWDEDSPTDGSDDPGPWTLVSSGTDDAGYVVVEPTGRLRELDPRERLLGATMNDSLPCAELGFVLGNIDPASYQDEELVDAIAAWDRMRSWVEAEQLRAIAELSTRPSMRPDWPASAGEVTVKDTTGDEVAIRLQCSRMQARQRVELARELFLGRLDLTGRALQSGHISPEKARTVARELDCVDIEDASIIQGRVLPSAGAKTPAQLGRAIARERVRLYGHDQAAVEGARKRRRVERPRPLPDDMASWQAVLPAADAIAVDKVLDHQARSVRNGGDKRTLDQLRADLLVAAILNPCSGASCQTTRGANGNEHNGEFLAAFASTPTSPQPRLTRPARPADTTTAQLETPATEPFGSPANTVEALSGAPIDTDDAGSESKRLPVRAQINVTVPLNVLLGDSNEPAELDGFGPIHPDTARALAAGGVWRRIVTDPKSGAVLDVGRTRYRPPAEMADYVRTRDRYCVRPGCSVSAQSAELDHTEEFHRHGGVTSAANLGPLCKRDHQIKTDGGHTLVQMTPGTFRWTTPTGHAYIITPGIDEEVRHLRRAATGAPPTGYERLLKRSFKTAAVDDDEEPPF</sequence>
<feature type="domain" description="DUF222" evidence="4">
    <location>
        <begin position="172"/>
        <end position="388"/>
    </location>
</feature>
<keyword evidence="5" id="KW-0540">Nuclease</keyword>
<reference evidence="5 6" key="1">
    <citation type="submission" date="2019-06" db="EMBL/GenBank/DDBJ databases">
        <title>Sequencing the genomes of 1000 actinobacteria strains.</title>
        <authorList>
            <person name="Klenk H.-P."/>
        </authorList>
    </citation>
    <scope>NUCLEOTIDE SEQUENCE [LARGE SCALE GENOMIC DNA]</scope>
    <source>
        <strain evidence="5 6">DSM 10596</strain>
    </source>
</reference>
<feature type="compositionally biased region" description="Acidic residues" evidence="2">
    <location>
        <begin position="77"/>
        <end position="93"/>
    </location>
</feature>
<dbReference type="EMBL" id="VFNV01000001">
    <property type="protein sequence ID" value="TQK76595.1"/>
    <property type="molecule type" value="Genomic_DNA"/>
</dbReference>
<accession>A0A542SPV6</accession>
<keyword evidence="6" id="KW-1185">Reference proteome</keyword>
<dbReference type="InterPro" id="IPR002711">
    <property type="entry name" value="HNH"/>
</dbReference>
<organism evidence="5 6">
    <name type="scientific">Rarobacter incanus</name>
    <dbReference type="NCBI Taxonomy" id="153494"/>
    <lineage>
        <taxon>Bacteria</taxon>
        <taxon>Bacillati</taxon>
        <taxon>Actinomycetota</taxon>
        <taxon>Actinomycetes</taxon>
        <taxon>Micrococcales</taxon>
        <taxon>Rarobacteraceae</taxon>
        <taxon>Rarobacter</taxon>
    </lineage>
</organism>
<evidence type="ECO:0000259" key="4">
    <source>
        <dbReference type="Pfam" id="PF02720"/>
    </source>
</evidence>
<feature type="domain" description="HNH" evidence="3">
    <location>
        <begin position="542"/>
        <end position="588"/>
    </location>
</feature>
<dbReference type="InterPro" id="IPR003870">
    <property type="entry name" value="DUF222"/>
</dbReference>